<evidence type="ECO:0000313" key="5">
    <source>
        <dbReference type="Proteomes" id="UP000014760"/>
    </source>
</evidence>
<reference evidence="3 5" key="2">
    <citation type="journal article" date="2013" name="Nature">
        <title>Insights into bilaterian evolution from three spiralian genomes.</title>
        <authorList>
            <person name="Simakov O."/>
            <person name="Marletaz F."/>
            <person name="Cho S.J."/>
            <person name="Edsinger-Gonzales E."/>
            <person name="Havlak P."/>
            <person name="Hellsten U."/>
            <person name="Kuo D.H."/>
            <person name="Larsson T."/>
            <person name="Lv J."/>
            <person name="Arendt D."/>
            <person name="Savage R."/>
            <person name="Osoegawa K."/>
            <person name="de Jong P."/>
            <person name="Grimwood J."/>
            <person name="Chapman J.A."/>
            <person name="Shapiro H."/>
            <person name="Aerts A."/>
            <person name="Otillar R.P."/>
            <person name="Terry A.Y."/>
            <person name="Boore J.L."/>
            <person name="Grigoriev I.V."/>
            <person name="Lindberg D.R."/>
            <person name="Seaver E.C."/>
            <person name="Weisblat D.A."/>
            <person name="Putnam N.H."/>
            <person name="Rokhsar D.S."/>
        </authorList>
    </citation>
    <scope>NUCLEOTIDE SEQUENCE</scope>
    <source>
        <strain evidence="3 5">I ESC-2004</strain>
    </source>
</reference>
<evidence type="ECO:0000256" key="1">
    <source>
        <dbReference type="SAM" id="MobiDB-lite"/>
    </source>
</evidence>
<accession>R7TH57</accession>
<evidence type="ECO:0000256" key="2">
    <source>
        <dbReference type="SAM" id="SignalP"/>
    </source>
</evidence>
<dbReference type="EMBL" id="AMQN01002769">
    <property type="status" value="NOT_ANNOTATED_CDS"/>
    <property type="molecule type" value="Genomic_DNA"/>
</dbReference>
<feature type="region of interest" description="Disordered" evidence="1">
    <location>
        <begin position="406"/>
        <end position="441"/>
    </location>
</feature>
<keyword evidence="5" id="KW-1185">Reference proteome</keyword>
<evidence type="ECO:0008006" key="6">
    <source>
        <dbReference type="Google" id="ProtNLM"/>
    </source>
</evidence>
<proteinExistence type="predicted"/>
<feature type="compositionally biased region" description="Gly residues" evidence="1">
    <location>
        <begin position="414"/>
        <end position="440"/>
    </location>
</feature>
<feature type="signal peptide" evidence="2">
    <location>
        <begin position="1"/>
        <end position="19"/>
    </location>
</feature>
<dbReference type="EnsemblMetazoa" id="CapteT228050">
    <property type="protein sequence ID" value="CapteP228050"/>
    <property type="gene ID" value="CapteG228050"/>
</dbReference>
<dbReference type="EMBL" id="KB310004">
    <property type="protein sequence ID" value="ELT92787.1"/>
    <property type="molecule type" value="Genomic_DNA"/>
</dbReference>
<gene>
    <name evidence="3" type="ORF">CAPTEDRAFT_228050</name>
</gene>
<name>R7TH57_CAPTE</name>
<evidence type="ECO:0000313" key="3">
    <source>
        <dbReference type="EMBL" id="ELT92787.1"/>
    </source>
</evidence>
<reference evidence="4" key="3">
    <citation type="submission" date="2015-06" db="UniProtKB">
        <authorList>
            <consortium name="EnsemblMetazoa"/>
        </authorList>
    </citation>
    <scope>IDENTIFICATION</scope>
</reference>
<protein>
    <recommendedName>
        <fullName evidence="6">Importin N-terminal domain-containing protein</fullName>
    </recommendedName>
</protein>
<dbReference type="AlphaFoldDB" id="R7TH57"/>
<dbReference type="Proteomes" id="UP000014760">
    <property type="component" value="Unassembled WGS sequence"/>
</dbReference>
<reference evidence="5" key="1">
    <citation type="submission" date="2012-12" db="EMBL/GenBank/DDBJ databases">
        <authorList>
            <person name="Hellsten U."/>
            <person name="Grimwood J."/>
            <person name="Chapman J.A."/>
            <person name="Shapiro H."/>
            <person name="Aerts A."/>
            <person name="Otillar R.P."/>
            <person name="Terry A.Y."/>
            <person name="Boore J.L."/>
            <person name="Simakov O."/>
            <person name="Marletaz F."/>
            <person name="Cho S.-J."/>
            <person name="Edsinger-Gonzales E."/>
            <person name="Havlak P."/>
            <person name="Kuo D.-H."/>
            <person name="Larsson T."/>
            <person name="Lv J."/>
            <person name="Arendt D."/>
            <person name="Savage R."/>
            <person name="Osoegawa K."/>
            <person name="de Jong P."/>
            <person name="Lindberg D.R."/>
            <person name="Seaver E.C."/>
            <person name="Weisblat D.A."/>
            <person name="Putnam N.H."/>
            <person name="Grigoriev I.V."/>
            <person name="Rokhsar D.S."/>
        </authorList>
    </citation>
    <scope>NUCLEOTIDE SEQUENCE</scope>
    <source>
        <strain evidence="5">I ESC-2004</strain>
    </source>
</reference>
<keyword evidence="2" id="KW-0732">Signal</keyword>
<organism evidence="3">
    <name type="scientific">Capitella teleta</name>
    <name type="common">Polychaete worm</name>
    <dbReference type="NCBI Taxonomy" id="283909"/>
    <lineage>
        <taxon>Eukaryota</taxon>
        <taxon>Metazoa</taxon>
        <taxon>Spiralia</taxon>
        <taxon>Lophotrochozoa</taxon>
        <taxon>Annelida</taxon>
        <taxon>Polychaeta</taxon>
        <taxon>Sedentaria</taxon>
        <taxon>Scolecida</taxon>
        <taxon>Capitellidae</taxon>
        <taxon>Capitella</taxon>
    </lineage>
</organism>
<dbReference type="HOGENOM" id="CLU_647678_0_0_1"/>
<evidence type="ECO:0000313" key="4">
    <source>
        <dbReference type="EnsemblMetazoa" id="CapteP228050"/>
    </source>
</evidence>
<sequence length="461" mass="50914">MKFYLSIALFASAFLATQGKSAPSTRELIELVEKIIERDLDEGSWTETEIRHGGIHQLVQKHAAEFADTPFFDVSFEVIGPLILEITNTMASHIPEELQDLVAARFTAAFMSVWISGGLEHVWGMLYRAMEQANEFGDQGDIDFRSTIAKKAMAARRWARQAPNETENEDPWMVAIRHFIAPNQNALEDIHVMMAEADSDFYNNFFVEMDSMAEDEGILSRTLDQCAIDIADRMATAMFTPSSHPAAEDLLSRVLVRVGQWIADVQSLSEDTLDDVNLTQEDKEALANVIRGLLPLLGEYVKPVQQMLEICQNNPEKMPEFLFRIFGQQMDEEYSEVQKVIPAVRHGLEIKSAVIERLIDIISNGGGKDFFVGLFIKLAHQALMEGYGLDEYMIWAGDLLDQLDADFNETQPGAGPGAGPGPGAGAGPGPGPGADPGAGAGMKRMFNAKKFKNLRRIAGGK</sequence>
<feature type="chain" id="PRO_5008787004" description="Importin N-terminal domain-containing protein" evidence="2">
    <location>
        <begin position="20"/>
        <end position="461"/>
    </location>
</feature>